<dbReference type="Pfam" id="PF13384">
    <property type="entry name" value="HTH_23"/>
    <property type="match status" value="1"/>
</dbReference>
<dbReference type="AlphaFoldDB" id="A0A3M6CVA9"/>
<protein>
    <submittedName>
        <fullName evidence="1">Uncharacterized protein</fullName>
    </submittedName>
</protein>
<evidence type="ECO:0000313" key="2">
    <source>
        <dbReference type="Proteomes" id="UP000279173"/>
    </source>
</evidence>
<dbReference type="EMBL" id="RBUT01000101">
    <property type="protein sequence ID" value="RMV47321.1"/>
    <property type="molecule type" value="Genomic_DNA"/>
</dbReference>
<organism evidence="1 2">
    <name type="scientific">Pseudomonas syringae pv. helianthi</name>
    <dbReference type="NCBI Taxonomy" id="251654"/>
    <lineage>
        <taxon>Bacteria</taxon>
        <taxon>Pseudomonadati</taxon>
        <taxon>Pseudomonadota</taxon>
        <taxon>Gammaproteobacteria</taxon>
        <taxon>Pseudomonadales</taxon>
        <taxon>Pseudomonadaceae</taxon>
        <taxon>Pseudomonas</taxon>
    </lineage>
</organism>
<accession>A0A3M6CVA9</accession>
<name>A0A3M6CVA9_9PSED</name>
<sequence length="266" mass="29171">MSDLSIALANLPDLFPVPTFGMNHQQVVWWAALTAGGVVNRQAYEQVPSYRVVADLYAEHTGQGRSVSRDKFLALKRAEQEFYRACATEHAGRYRASQQTVDAAVLLVIDAEGNTQPRAALLDAGVPAEEAARIAGKTGARRKVKKALQKHAQHQNAQRMIQTEGKREYMRLAADTLSGSLEGIAVNMKTQARLARLEQSEAEHARRIAELEARLAVMDARHAVDDAGVDPRAEALRLHSDGLGYKAIAGRIGRSQSTVRNWVKAL</sequence>
<dbReference type="Proteomes" id="UP000279173">
    <property type="component" value="Unassembled WGS sequence"/>
</dbReference>
<dbReference type="RefSeq" id="WP_122392137.1">
    <property type="nucleotide sequence ID" value="NZ_RBUT01000101.1"/>
</dbReference>
<comment type="caution">
    <text evidence="1">The sequence shown here is derived from an EMBL/GenBank/DDBJ whole genome shotgun (WGS) entry which is preliminary data.</text>
</comment>
<reference evidence="1 2" key="1">
    <citation type="submission" date="2018-08" db="EMBL/GenBank/DDBJ databases">
        <title>Recombination of ecologically and evolutionarily significant loci maintains genetic cohesion in the Pseudomonas syringae species complex.</title>
        <authorList>
            <person name="Dillon M."/>
            <person name="Thakur S."/>
            <person name="Almeida R.N.D."/>
            <person name="Weir B.S."/>
            <person name="Guttman D.S."/>
        </authorList>
    </citation>
    <scope>NUCLEOTIDE SEQUENCE [LARGE SCALE GENOMIC DNA]</scope>
    <source>
        <strain evidence="1 2">ICMP 3263</strain>
    </source>
</reference>
<proteinExistence type="predicted"/>
<gene>
    <name evidence="1" type="ORF">ALP10_00659</name>
</gene>
<evidence type="ECO:0000313" key="1">
    <source>
        <dbReference type="EMBL" id="RMV47321.1"/>
    </source>
</evidence>